<comment type="function">
    <text evidence="10">Phosphatase that hydrolyzes non-canonical purine nucleotides such as XTP and ITP to their respective diphosphate derivatives. Probably excludes non-canonical purines from DNA/RNA precursor pool, thus preventing their incorporation into DNA/RNA and avoiding chromosomal lesions.</text>
</comment>
<comment type="similarity">
    <text evidence="10">Belongs to the YjjX NTPase family.</text>
</comment>
<evidence type="ECO:0000256" key="5">
    <source>
        <dbReference type="ARBA" id="ARBA00022842"/>
    </source>
</evidence>
<comment type="catalytic activity">
    <reaction evidence="9 10">
        <text>XTP + H2O = XDP + phosphate + H(+)</text>
        <dbReference type="Rhea" id="RHEA:28406"/>
        <dbReference type="ChEBI" id="CHEBI:15377"/>
        <dbReference type="ChEBI" id="CHEBI:15378"/>
        <dbReference type="ChEBI" id="CHEBI:43474"/>
        <dbReference type="ChEBI" id="CHEBI:59884"/>
        <dbReference type="ChEBI" id="CHEBI:61314"/>
        <dbReference type="EC" id="3.6.1.73"/>
    </reaction>
</comment>
<keyword evidence="6 10" id="KW-0546">Nucleotide metabolism</keyword>
<dbReference type="HAMAP" id="MF_00648">
    <property type="entry name" value="Non_canon_purine_NTPase_YjjX"/>
    <property type="match status" value="1"/>
</dbReference>
<protein>
    <recommendedName>
        <fullName evidence="10">Probable inosine/xanthosine triphosphatase</fullName>
        <shortName evidence="10">ITPase/XTPase</shortName>
        <ecNumber evidence="10">3.6.1.73</ecNumber>
    </recommendedName>
    <alternativeName>
        <fullName evidence="10">Non-canonical purine NTP phosphatase</fullName>
    </alternativeName>
    <alternativeName>
        <fullName evidence="10">Non-standard purine NTP phosphatase</fullName>
    </alternativeName>
    <alternativeName>
        <fullName evidence="10">Nucleoside-triphosphate phosphatase</fullName>
        <shortName evidence="10">NTPase</shortName>
    </alternativeName>
</protein>
<dbReference type="GO" id="GO:0009117">
    <property type="term" value="P:nucleotide metabolic process"/>
    <property type="evidence" value="ECO:0007669"/>
    <property type="project" value="UniProtKB-KW"/>
</dbReference>
<evidence type="ECO:0000256" key="10">
    <source>
        <dbReference type="HAMAP-Rule" id="MF_00648"/>
    </source>
</evidence>
<keyword evidence="5 10" id="KW-0460">Magnesium</keyword>
<dbReference type="Proteomes" id="UP000886076">
    <property type="component" value="Unassembled WGS sequence"/>
</dbReference>
<dbReference type="EMBL" id="JADEZV010000003">
    <property type="protein sequence ID" value="MBE9391547.1"/>
    <property type="molecule type" value="Genomic_DNA"/>
</dbReference>
<evidence type="ECO:0000256" key="6">
    <source>
        <dbReference type="ARBA" id="ARBA00023080"/>
    </source>
</evidence>
<comment type="catalytic activity">
    <reaction evidence="8 10">
        <text>ITP + H2O = IDP + phosphate + H(+)</text>
        <dbReference type="Rhea" id="RHEA:28330"/>
        <dbReference type="ChEBI" id="CHEBI:15377"/>
        <dbReference type="ChEBI" id="CHEBI:15378"/>
        <dbReference type="ChEBI" id="CHEBI:43474"/>
        <dbReference type="ChEBI" id="CHEBI:58280"/>
        <dbReference type="ChEBI" id="CHEBI:61402"/>
        <dbReference type="EC" id="3.6.1.73"/>
    </reaction>
</comment>
<reference evidence="12" key="1">
    <citation type="journal article" date="2020" name="mSystems">
        <title>Genome- and Community-Level Interaction Insights into Carbon Utilization and Element Cycling Functions of Hydrothermarchaeota in Hydrothermal Sediment.</title>
        <authorList>
            <person name="Zhou Z."/>
            <person name="Liu Y."/>
            <person name="Xu W."/>
            <person name="Pan J."/>
            <person name="Luo Z.H."/>
            <person name="Li M."/>
        </authorList>
    </citation>
    <scope>NUCLEOTIDE SEQUENCE [LARGE SCALE GENOMIC DNA]</scope>
    <source>
        <strain evidence="12">SpSt-1261</strain>
    </source>
</reference>
<accession>A0A7C2ZPF2</accession>
<reference evidence="13" key="2">
    <citation type="submission" date="2020-10" db="EMBL/GenBank/DDBJ databases">
        <title>Fervidococcus fontis strain 3639Fd - the first crenarchaeon capable of growth on lipids.</title>
        <authorList>
            <person name="Kochetkova T.V."/>
            <person name="Elcheninov A.G."/>
            <person name="Toschakov S.V."/>
            <person name="Kublanov I.V."/>
        </authorList>
    </citation>
    <scope>NUCLEOTIDE SEQUENCE</scope>
    <source>
        <strain evidence="13">3639Fd</strain>
    </source>
</reference>
<dbReference type="EC" id="3.6.1.73" evidence="10"/>
<dbReference type="SUPFAM" id="SSF52972">
    <property type="entry name" value="ITPase-like"/>
    <property type="match status" value="1"/>
</dbReference>
<dbReference type="Gene3D" id="3.90.950.10">
    <property type="match status" value="1"/>
</dbReference>
<evidence type="ECO:0000256" key="8">
    <source>
        <dbReference type="ARBA" id="ARBA00048174"/>
    </source>
</evidence>
<evidence type="ECO:0000256" key="4">
    <source>
        <dbReference type="ARBA" id="ARBA00022801"/>
    </source>
</evidence>
<comment type="cofactor">
    <cofactor evidence="1">
        <name>Mn(2+)</name>
        <dbReference type="ChEBI" id="CHEBI:29035"/>
    </cofactor>
</comment>
<dbReference type="Pfam" id="PF01931">
    <property type="entry name" value="NTPase_I-T"/>
    <property type="match status" value="1"/>
</dbReference>
<dbReference type="InterPro" id="IPR050299">
    <property type="entry name" value="YjjX_NTPase"/>
</dbReference>
<comment type="cofactor">
    <cofactor evidence="10">
        <name>Mg(2+)</name>
        <dbReference type="ChEBI" id="CHEBI:18420"/>
    </cofactor>
    <cofactor evidence="10">
        <name>Mn(2+)</name>
        <dbReference type="ChEBI" id="CHEBI:29035"/>
    </cofactor>
    <text evidence="10">Binds 1 divalent metal cation per subunit; can use either Mg(2+) or Mn(2+).</text>
</comment>
<comment type="subunit">
    <text evidence="10">Homodimer.</text>
</comment>
<evidence type="ECO:0000256" key="1">
    <source>
        <dbReference type="ARBA" id="ARBA00001936"/>
    </source>
</evidence>
<comment type="caution">
    <text evidence="12">The sequence shown here is derived from an EMBL/GenBank/DDBJ whole genome shotgun (WGS) entry which is preliminary data.</text>
</comment>
<dbReference type="InterPro" id="IPR029001">
    <property type="entry name" value="ITPase-like_fam"/>
</dbReference>
<keyword evidence="4 10" id="KW-0378">Hydrolase</keyword>
<proteinExistence type="inferred from homology"/>
<dbReference type="OMA" id="ADYWVGI"/>
<keyword evidence="7 10" id="KW-0464">Manganese</keyword>
<dbReference type="NCBIfam" id="TIGR00258">
    <property type="entry name" value="inosine/xanthosine triphosphatase"/>
    <property type="match status" value="1"/>
</dbReference>
<dbReference type="EMBL" id="DSFH01000017">
    <property type="protein sequence ID" value="HEW63613.1"/>
    <property type="molecule type" value="Genomic_DNA"/>
</dbReference>
<dbReference type="AlphaFoldDB" id="A0A7C2ZPF2"/>
<comment type="caution">
    <text evidence="10">Lacks conserved residue(s) required for the propagation of feature annotation.</text>
</comment>
<dbReference type="GO" id="GO:0006772">
    <property type="term" value="P:thiamine metabolic process"/>
    <property type="evidence" value="ECO:0007669"/>
    <property type="project" value="TreeGrafter"/>
</dbReference>
<dbReference type="InterPro" id="IPR026533">
    <property type="entry name" value="NTPase/PRRC1"/>
</dbReference>
<feature type="domain" description="Non-canonical purine NTP phosphatase/PRRC1" evidence="11">
    <location>
        <begin position="7"/>
        <end position="170"/>
    </location>
</feature>
<dbReference type="GO" id="GO:0046872">
    <property type="term" value="F:metal ion binding"/>
    <property type="evidence" value="ECO:0007669"/>
    <property type="project" value="UniProtKB-KW"/>
</dbReference>
<dbReference type="RefSeq" id="WP_014558045.1">
    <property type="nucleotide sequence ID" value="NZ_DSFH01000017.1"/>
</dbReference>
<dbReference type="PANTHER" id="PTHR34699:SF2">
    <property type="entry name" value="NON-CANONICAL PURINE NTP PHOSPHATASE_PRRC1 DOMAIN-CONTAINING PROTEIN"/>
    <property type="match status" value="1"/>
</dbReference>
<sequence length="177" mass="19899">MVFVCIGTKNVSKITGIERAFSSFYEEVQLLAIDLSYKLPPQPIGIKEIMSGAEKRAKEAIKSSEMCEFGVGVEAGLIKIEESYYDIQASFVINKDGRGYFGFSPSFIIPKSFSEGIITKKYRELEEVTDAYFNTENVGEKGGVIKLLTKGRVTREDLTYYAVMMSLIPFQNSNLYF</sequence>
<evidence type="ECO:0000256" key="3">
    <source>
        <dbReference type="ARBA" id="ARBA00022741"/>
    </source>
</evidence>
<evidence type="ECO:0000256" key="9">
    <source>
        <dbReference type="ARBA" id="ARBA00048781"/>
    </source>
</evidence>
<dbReference type="GO" id="GO:0103023">
    <property type="term" value="F:ITPase activity"/>
    <property type="evidence" value="ECO:0007669"/>
    <property type="project" value="UniProtKB-EC"/>
</dbReference>
<keyword evidence="3 10" id="KW-0547">Nucleotide-binding</keyword>
<evidence type="ECO:0000256" key="2">
    <source>
        <dbReference type="ARBA" id="ARBA00022723"/>
    </source>
</evidence>
<dbReference type="Proteomes" id="UP000652307">
    <property type="component" value="Unassembled WGS sequence"/>
</dbReference>
<dbReference type="PANTHER" id="PTHR34699">
    <property type="match status" value="1"/>
</dbReference>
<evidence type="ECO:0000259" key="11">
    <source>
        <dbReference type="Pfam" id="PF01931"/>
    </source>
</evidence>
<keyword evidence="2 10" id="KW-0479">Metal-binding</keyword>
<evidence type="ECO:0000313" key="12">
    <source>
        <dbReference type="EMBL" id="HEW63613.1"/>
    </source>
</evidence>
<evidence type="ECO:0000256" key="7">
    <source>
        <dbReference type="ARBA" id="ARBA00023211"/>
    </source>
</evidence>
<evidence type="ECO:0000313" key="13">
    <source>
        <dbReference type="EMBL" id="MBE9391547.1"/>
    </source>
</evidence>
<name>A0A7C2ZPF2_9CREN</name>
<gene>
    <name evidence="12" type="primary">yjjX</name>
    <name evidence="12" type="ORF">ENO39_00940</name>
    <name evidence="13" type="ORF">IOK49_05630</name>
</gene>
<organism evidence="12">
    <name type="scientific">Fervidicoccus fontis</name>
    <dbReference type="NCBI Taxonomy" id="683846"/>
    <lineage>
        <taxon>Archaea</taxon>
        <taxon>Thermoproteota</taxon>
        <taxon>Thermoprotei</taxon>
        <taxon>Fervidicoccales</taxon>
        <taxon>Fervidicoccaceae</taxon>
        <taxon>Fervidicoccus</taxon>
    </lineage>
</organism>
<dbReference type="InterPro" id="IPR002786">
    <property type="entry name" value="Non_canon_purine_NTPase"/>
</dbReference>
<dbReference type="GO" id="GO:0000166">
    <property type="term" value="F:nucleotide binding"/>
    <property type="evidence" value="ECO:0007669"/>
    <property type="project" value="UniProtKB-KW"/>
</dbReference>
<dbReference type="GeneID" id="12449993"/>